<dbReference type="InterPro" id="IPR002986">
    <property type="entry name" value="DAP_deCOOHase_LysA"/>
</dbReference>
<reference evidence="6" key="1">
    <citation type="submission" date="2015-10" db="EMBL/GenBank/DDBJ databases">
        <authorList>
            <person name="Gilbert D.G."/>
        </authorList>
    </citation>
    <scope>NUCLEOTIDE SEQUENCE</scope>
</reference>
<dbReference type="EC" id="4.1.1.20" evidence="6"/>
<dbReference type="Gene3D" id="2.40.37.10">
    <property type="entry name" value="Lyase, Ornithine Decarboxylase, Chain A, domain 1"/>
    <property type="match status" value="1"/>
</dbReference>
<evidence type="ECO:0000256" key="2">
    <source>
        <dbReference type="ARBA" id="ARBA00022793"/>
    </source>
</evidence>
<dbReference type="HAMAP" id="MF_02120">
    <property type="entry name" value="LysA"/>
    <property type="match status" value="1"/>
</dbReference>
<dbReference type="InterPro" id="IPR000183">
    <property type="entry name" value="Orn/DAP/Arg_de-COase"/>
</dbReference>
<keyword evidence="2" id="KW-0210">Decarboxylase</keyword>
<dbReference type="PRINTS" id="PR01179">
    <property type="entry name" value="ODADCRBXLASE"/>
</dbReference>
<dbReference type="InterPro" id="IPR022644">
    <property type="entry name" value="De-COase2_N"/>
</dbReference>
<dbReference type="EMBL" id="FAXC01000444">
    <property type="protein sequence ID" value="CUV10581.1"/>
    <property type="molecule type" value="Genomic_DNA"/>
</dbReference>
<dbReference type="GO" id="GO:0008836">
    <property type="term" value="F:diaminopimelate decarboxylase activity"/>
    <property type="evidence" value="ECO:0007669"/>
    <property type="project" value="UniProtKB-EC"/>
</dbReference>
<evidence type="ECO:0000256" key="3">
    <source>
        <dbReference type="ARBA" id="ARBA00022898"/>
    </source>
</evidence>
<gene>
    <name evidence="6" type="ORF">MGWOODY_Mmi1109</name>
</gene>
<dbReference type="AlphaFoldDB" id="A0A170QDM3"/>
<dbReference type="InterPro" id="IPR029066">
    <property type="entry name" value="PLP-binding_barrel"/>
</dbReference>
<evidence type="ECO:0000313" key="6">
    <source>
        <dbReference type="EMBL" id="CUV10581.1"/>
    </source>
</evidence>
<dbReference type="NCBIfam" id="TIGR01048">
    <property type="entry name" value="lysA"/>
    <property type="match status" value="1"/>
</dbReference>
<dbReference type="PANTHER" id="PTHR43727">
    <property type="entry name" value="DIAMINOPIMELATE DECARBOXYLASE"/>
    <property type="match status" value="1"/>
</dbReference>
<dbReference type="SUPFAM" id="SSF50621">
    <property type="entry name" value="Alanine racemase C-terminal domain-like"/>
    <property type="match status" value="1"/>
</dbReference>
<protein>
    <submittedName>
        <fullName evidence="6">Diaminopimelate decarboxylase</fullName>
        <ecNumber evidence="6">4.1.1.20</ecNumber>
    </submittedName>
</protein>
<evidence type="ECO:0000256" key="4">
    <source>
        <dbReference type="ARBA" id="ARBA00023239"/>
    </source>
</evidence>
<evidence type="ECO:0000259" key="5">
    <source>
        <dbReference type="Pfam" id="PF02784"/>
    </source>
</evidence>
<dbReference type="GO" id="GO:0009089">
    <property type="term" value="P:lysine biosynthetic process via diaminopimelate"/>
    <property type="evidence" value="ECO:0007669"/>
    <property type="project" value="InterPro"/>
</dbReference>
<dbReference type="Gene3D" id="3.20.20.10">
    <property type="entry name" value="Alanine racemase"/>
    <property type="match status" value="1"/>
</dbReference>
<dbReference type="CDD" id="cd06828">
    <property type="entry name" value="PLPDE_III_DapDC"/>
    <property type="match status" value="1"/>
</dbReference>
<dbReference type="FunFam" id="3.20.20.10:FF:000003">
    <property type="entry name" value="Diaminopimelate decarboxylase"/>
    <property type="match status" value="1"/>
</dbReference>
<dbReference type="PANTHER" id="PTHR43727:SF2">
    <property type="entry name" value="GROUP IV DECARBOXYLASE"/>
    <property type="match status" value="1"/>
</dbReference>
<accession>A0A170QDM3</accession>
<proteinExistence type="inferred from homology"/>
<sequence length="418" mass="46739">MTKHPLLDEVLDGSRLINICEEYGTPLYTYFGERIRNNLDHIDTALKKNFDKYQIHYAVKSNNNPNLLTFMHQHLPSLGVDCSSPGELLVAKRARIPMKNCVYTGNFESIDDLQSAVDSGCEVNLDDETSFKRLKNICIPEYISFRLNPGVGKGRFAEIVTGGHDAKFGIPVEKIAAVYQSAVTDGVKTFGLQCHAGSAILDENHFRENTKLILKPARLIENTIDQRLKKISIGSGFGIPYTDDEDPLDFDNVFRLVAEVFKEFYGQHQDDWPILCIEPGRAIVGDAGILLARVTGIKDSYKKFVGLDAGMETLMRPALYGAVHRIYKVGDTIGEQNITADVTGRICENTDRLAVDIPFPDVMEGDLIAIMDTGAYGYAMSHQFNTRPRPAELLIDKDGPRLIRARETIEDIFRNCDN</sequence>
<organism evidence="6">
    <name type="scientific">hydrothermal vent metagenome</name>
    <dbReference type="NCBI Taxonomy" id="652676"/>
    <lineage>
        <taxon>unclassified sequences</taxon>
        <taxon>metagenomes</taxon>
        <taxon>ecological metagenomes</taxon>
    </lineage>
</organism>
<dbReference type="PRINTS" id="PR01181">
    <property type="entry name" value="DAPDCRBXLASE"/>
</dbReference>
<evidence type="ECO:0000256" key="1">
    <source>
        <dbReference type="ARBA" id="ARBA00001933"/>
    </source>
</evidence>
<keyword evidence="4 6" id="KW-0456">Lyase</keyword>
<dbReference type="InterPro" id="IPR009006">
    <property type="entry name" value="Ala_racemase/Decarboxylase_C"/>
</dbReference>
<dbReference type="Pfam" id="PF02784">
    <property type="entry name" value="Orn_Arg_deC_N"/>
    <property type="match status" value="1"/>
</dbReference>
<comment type="cofactor">
    <cofactor evidence="1">
        <name>pyridoxal 5'-phosphate</name>
        <dbReference type="ChEBI" id="CHEBI:597326"/>
    </cofactor>
</comment>
<dbReference type="SUPFAM" id="SSF51419">
    <property type="entry name" value="PLP-binding barrel"/>
    <property type="match status" value="1"/>
</dbReference>
<name>A0A170QDM3_9ZZZZ</name>
<feature type="domain" description="Orn/DAP/Arg decarboxylase 2 N-terminal" evidence="5">
    <location>
        <begin position="45"/>
        <end position="285"/>
    </location>
</feature>
<keyword evidence="3" id="KW-0663">Pyridoxal phosphate</keyword>